<keyword evidence="2" id="KW-0677">Repeat</keyword>
<feature type="repeat" description="PPR" evidence="3">
    <location>
        <begin position="259"/>
        <end position="293"/>
    </location>
</feature>
<dbReference type="PROSITE" id="PS51375">
    <property type="entry name" value="PPR"/>
    <property type="match status" value="4"/>
</dbReference>
<name>A0ABC8SLS9_9AQUA</name>
<dbReference type="PANTHER" id="PTHR47926:SF529">
    <property type="entry name" value="TETRATRICOPEPTIDE-LIKE HELICAL DOMAIN SUPERFAMILY"/>
    <property type="match status" value="1"/>
</dbReference>
<dbReference type="NCBIfam" id="TIGR00756">
    <property type="entry name" value="PPR"/>
    <property type="match status" value="4"/>
</dbReference>
<dbReference type="InterPro" id="IPR046848">
    <property type="entry name" value="E_motif"/>
</dbReference>
<keyword evidence="5" id="KW-1185">Reference proteome</keyword>
<organism evidence="4 5">
    <name type="scientific">Ilex paraguariensis</name>
    <name type="common">yerba mate</name>
    <dbReference type="NCBI Taxonomy" id="185542"/>
    <lineage>
        <taxon>Eukaryota</taxon>
        <taxon>Viridiplantae</taxon>
        <taxon>Streptophyta</taxon>
        <taxon>Embryophyta</taxon>
        <taxon>Tracheophyta</taxon>
        <taxon>Spermatophyta</taxon>
        <taxon>Magnoliopsida</taxon>
        <taxon>eudicotyledons</taxon>
        <taxon>Gunneridae</taxon>
        <taxon>Pentapetalae</taxon>
        <taxon>asterids</taxon>
        <taxon>campanulids</taxon>
        <taxon>Aquifoliales</taxon>
        <taxon>Aquifoliaceae</taxon>
        <taxon>Ilex</taxon>
    </lineage>
</organism>
<dbReference type="InterPro" id="IPR011990">
    <property type="entry name" value="TPR-like_helical_dom_sf"/>
</dbReference>
<dbReference type="Gene3D" id="1.25.40.10">
    <property type="entry name" value="Tetratricopeptide repeat domain"/>
    <property type="match status" value="3"/>
</dbReference>
<proteinExistence type="inferred from homology"/>
<dbReference type="Pfam" id="PF20431">
    <property type="entry name" value="E_motif"/>
    <property type="match status" value="1"/>
</dbReference>
<evidence type="ECO:0000256" key="3">
    <source>
        <dbReference type="PROSITE-ProRule" id="PRU00708"/>
    </source>
</evidence>
<feature type="repeat" description="PPR" evidence="3">
    <location>
        <begin position="431"/>
        <end position="461"/>
    </location>
</feature>
<evidence type="ECO:0000313" key="4">
    <source>
        <dbReference type="EMBL" id="CAK9157825.1"/>
    </source>
</evidence>
<dbReference type="Pfam" id="PF13041">
    <property type="entry name" value="PPR_2"/>
    <property type="match status" value="2"/>
</dbReference>
<dbReference type="PANTHER" id="PTHR47926">
    <property type="entry name" value="PENTATRICOPEPTIDE REPEAT-CONTAINING PROTEIN"/>
    <property type="match status" value="1"/>
</dbReference>
<dbReference type="InterPro" id="IPR002885">
    <property type="entry name" value="PPR_rpt"/>
</dbReference>
<evidence type="ECO:0000256" key="1">
    <source>
        <dbReference type="ARBA" id="ARBA00006643"/>
    </source>
</evidence>
<dbReference type="FunFam" id="1.25.40.10:FF:000470">
    <property type="entry name" value="Pentatricopeptide repeat-containing protein At5g66520"/>
    <property type="match status" value="1"/>
</dbReference>
<evidence type="ECO:0000313" key="5">
    <source>
        <dbReference type="Proteomes" id="UP001642360"/>
    </source>
</evidence>
<dbReference type="GO" id="GO:0016070">
    <property type="term" value="P:RNA metabolic process"/>
    <property type="evidence" value="ECO:0007669"/>
    <property type="project" value="UniProtKB-ARBA"/>
</dbReference>
<dbReference type="EMBL" id="CAUOFW020003059">
    <property type="protein sequence ID" value="CAK9157825.1"/>
    <property type="molecule type" value="Genomic_DNA"/>
</dbReference>
<dbReference type="Proteomes" id="UP001642360">
    <property type="component" value="Unassembled WGS sequence"/>
</dbReference>
<gene>
    <name evidence="4" type="ORF">ILEXP_LOCUS26391</name>
</gene>
<dbReference type="AlphaFoldDB" id="A0ABC8SLS9"/>
<reference evidence="4 5" key="1">
    <citation type="submission" date="2024-02" db="EMBL/GenBank/DDBJ databases">
        <authorList>
            <person name="Vignale AGUSTIN F."/>
            <person name="Sosa J E."/>
            <person name="Modenutti C."/>
        </authorList>
    </citation>
    <scope>NUCLEOTIDE SEQUENCE [LARGE SCALE GENOMIC DNA]</scope>
</reference>
<dbReference type="FunFam" id="1.25.40.10:FF:000690">
    <property type="entry name" value="Pentatricopeptide repeat-containing protein"/>
    <property type="match status" value="1"/>
</dbReference>
<dbReference type="FunFam" id="1.25.40.10:FF:000333">
    <property type="entry name" value="Pentatricopeptide repeat-containing protein"/>
    <property type="match status" value="1"/>
</dbReference>
<protein>
    <submittedName>
        <fullName evidence="4">Uncharacterized protein</fullName>
    </submittedName>
</protein>
<evidence type="ECO:0000256" key="2">
    <source>
        <dbReference type="ARBA" id="ARBA00022737"/>
    </source>
</evidence>
<dbReference type="InterPro" id="IPR046960">
    <property type="entry name" value="PPR_At4g14850-like_plant"/>
</dbReference>
<dbReference type="Pfam" id="PF01535">
    <property type="entry name" value="PPR"/>
    <property type="match status" value="4"/>
</dbReference>
<feature type="repeat" description="PPR" evidence="3">
    <location>
        <begin position="360"/>
        <end position="394"/>
    </location>
</feature>
<comment type="similarity">
    <text evidence="1">Belongs to the PPR family. PCMP-H subfamily.</text>
</comment>
<dbReference type="GO" id="GO:0003729">
    <property type="term" value="F:mRNA binding"/>
    <property type="evidence" value="ECO:0007669"/>
    <property type="project" value="UniProtKB-ARBA"/>
</dbReference>
<accession>A0ABC8SLS9</accession>
<feature type="repeat" description="PPR" evidence="3">
    <location>
        <begin position="127"/>
        <end position="161"/>
    </location>
</feature>
<comment type="caution">
    <text evidence="4">The sequence shown here is derived from an EMBL/GenBank/DDBJ whole genome shotgun (WGS) entry which is preliminary data.</text>
</comment>
<sequence length="566" mass="63026">MMYQLIVPRPCSVSYIDLYGQYPLDLLPVNARRGSKACMPCSALSPTKSANASAKPPPFKESYKNPKTIILLQMCHDVQEIRQLHAQLIMSGLIGHPLNAGRLIETCVSACQIDYGLAVFNTTLSPDIFAYNTIIRGLILGKCPHDSILLYDKLLLRGLTPDNYTHTFFLKACSHAKALSEGKQVHGQIIKAGIRSDTHVHSSLIHMYTNSGCLSSAERVLAEFSEENVLAKNSMITGYMNHGDIDTAREMFDTMNIKDTASWSAMITGYTKNGMYGEALLIFREMMASHIPLNESTLVSALSACSHLGALDQGRWIHTYLDKKIVKISVYLGTALVDMYAKCGCIECSYEVFRNMPQKDVVTWGVIISGFAMHGQALKCFKLFQEMVDNGTHPNDVIFVAILTACSFAGHVELGHRYFDQMVHYYGIRPSIEHYGCMVDLLGRAGRLTEAEELISSMLEKPNSAIWGALLNACRIHKDVKRGEHAFKQLTELEPTSGERYKLAAHLFADVGEREDANELRKFVKDTNAEPICGSSFIEVDGMVHEFVVADIDHSRAKDIYRMLQG</sequence>